<name>A0AAP0B7M1_9ASPA</name>
<organism evidence="2 3">
    <name type="scientific">Platanthera zijinensis</name>
    <dbReference type="NCBI Taxonomy" id="2320716"/>
    <lineage>
        <taxon>Eukaryota</taxon>
        <taxon>Viridiplantae</taxon>
        <taxon>Streptophyta</taxon>
        <taxon>Embryophyta</taxon>
        <taxon>Tracheophyta</taxon>
        <taxon>Spermatophyta</taxon>
        <taxon>Magnoliopsida</taxon>
        <taxon>Liliopsida</taxon>
        <taxon>Asparagales</taxon>
        <taxon>Orchidaceae</taxon>
        <taxon>Orchidoideae</taxon>
        <taxon>Orchideae</taxon>
        <taxon>Orchidinae</taxon>
        <taxon>Platanthera</taxon>
    </lineage>
</organism>
<feature type="region of interest" description="Disordered" evidence="1">
    <location>
        <begin position="1"/>
        <end position="25"/>
    </location>
</feature>
<dbReference type="AlphaFoldDB" id="A0AAP0B7M1"/>
<reference evidence="2 3" key="1">
    <citation type="journal article" date="2022" name="Nat. Plants">
        <title>Genomes of leafy and leafless Platanthera orchids illuminate the evolution of mycoheterotrophy.</title>
        <authorList>
            <person name="Li M.H."/>
            <person name="Liu K.W."/>
            <person name="Li Z."/>
            <person name="Lu H.C."/>
            <person name="Ye Q.L."/>
            <person name="Zhang D."/>
            <person name="Wang J.Y."/>
            <person name="Li Y.F."/>
            <person name="Zhong Z.M."/>
            <person name="Liu X."/>
            <person name="Yu X."/>
            <person name="Liu D.K."/>
            <person name="Tu X.D."/>
            <person name="Liu B."/>
            <person name="Hao Y."/>
            <person name="Liao X.Y."/>
            <person name="Jiang Y.T."/>
            <person name="Sun W.H."/>
            <person name="Chen J."/>
            <person name="Chen Y.Q."/>
            <person name="Ai Y."/>
            <person name="Zhai J.W."/>
            <person name="Wu S.S."/>
            <person name="Zhou Z."/>
            <person name="Hsiao Y.Y."/>
            <person name="Wu W.L."/>
            <person name="Chen Y.Y."/>
            <person name="Lin Y.F."/>
            <person name="Hsu J.L."/>
            <person name="Li C.Y."/>
            <person name="Wang Z.W."/>
            <person name="Zhao X."/>
            <person name="Zhong W.Y."/>
            <person name="Ma X.K."/>
            <person name="Ma L."/>
            <person name="Huang J."/>
            <person name="Chen G.Z."/>
            <person name="Huang M.Z."/>
            <person name="Huang L."/>
            <person name="Peng D.H."/>
            <person name="Luo Y.B."/>
            <person name="Zou S.Q."/>
            <person name="Chen S.P."/>
            <person name="Lan S."/>
            <person name="Tsai W.C."/>
            <person name="Van de Peer Y."/>
            <person name="Liu Z.J."/>
        </authorList>
    </citation>
    <scope>NUCLEOTIDE SEQUENCE [LARGE SCALE GENOMIC DNA]</scope>
    <source>
        <strain evidence="2">Lor287</strain>
    </source>
</reference>
<proteinExistence type="predicted"/>
<dbReference type="EMBL" id="JBBWWQ010000014">
    <property type="protein sequence ID" value="KAK8931378.1"/>
    <property type="molecule type" value="Genomic_DNA"/>
</dbReference>
<accession>A0AAP0B7M1</accession>
<comment type="caution">
    <text evidence="2">The sequence shown here is derived from an EMBL/GenBank/DDBJ whole genome shotgun (WGS) entry which is preliminary data.</text>
</comment>
<evidence type="ECO:0000313" key="3">
    <source>
        <dbReference type="Proteomes" id="UP001418222"/>
    </source>
</evidence>
<evidence type="ECO:0000313" key="2">
    <source>
        <dbReference type="EMBL" id="KAK8931378.1"/>
    </source>
</evidence>
<dbReference type="Proteomes" id="UP001418222">
    <property type="component" value="Unassembled WGS sequence"/>
</dbReference>
<gene>
    <name evidence="2" type="ORF">KSP39_PZI016849</name>
</gene>
<sequence>MIEDELLGSFAPRSEEDDDSVSLGAEPSIVSDTNNIVSAVDDLGNVDVAYEAAFVSSMDADTIKTFEIILAPRVKELQVDVLGVGIEYDKVEGPTCVA</sequence>
<keyword evidence="3" id="KW-1185">Reference proteome</keyword>
<evidence type="ECO:0000256" key="1">
    <source>
        <dbReference type="SAM" id="MobiDB-lite"/>
    </source>
</evidence>
<protein>
    <submittedName>
        <fullName evidence="2">Uncharacterized protein</fullName>
    </submittedName>
</protein>